<evidence type="ECO:0000256" key="2">
    <source>
        <dbReference type="ARBA" id="ARBA00004819"/>
    </source>
</evidence>
<dbReference type="PANTHER" id="PTHR43713">
    <property type="entry name" value="GLUTAMATE-1-SEMIALDEHYDE 2,1-AMINOMUTASE"/>
    <property type="match status" value="1"/>
</dbReference>
<keyword evidence="8" id="KW-0627">Porphyrin biosynthesis</keyword>
<keyword evidence="12" id="KW-1185">Reference proteome</keyword>
<name>A0AA42B9Y2_9BACT</name>
<dbReference type="InterPro" id="IPR015424">
    <property type="entry name" value="PyrdxlP-dep_Trfase"/>
</dbReference>
<gene>
    <name evidence="11" type="ORF">NET02_08620</name>
</gene>
<dbReference type="AlphaFoldDB" id="A0AA42B9Y2"/>
<comment type="cofactor">
    <cofactor evidence="1">
        <name>pyridoxal 5'-phosphate</name>
        <dbReference type="ChEBI" id="CHEBI:597326"/>
    </cofactor>
</comment>
<dbReference type="InterPro" id="IPR015422">
    <property type="entry name" value="PyrdxlP-dep_Trfase_small"/>
</dbReference>
<dbReference type="CDD" id="cd00610">
    <property type="entry name" value="OAT_like"/>
    <property type="match status" value="1"/>
</dbReference>
<dbReference type="GO" id="GO:0030170">
    <property type="term" value="F:pyridoxal phosphate binding"/>
    <property type="evidence" value="ECO:0007669"/>
    <property type="project" value="InterPro"/>
</dbReference>
<dbReference type="GO" id="GO:0042286">
    <property type="term" value="F:glutamate-1-semialdehyde 2,1-aminomutase activity"/>
    <property type="evidence" value="ECO:0007669"/>
    <property type="project" value="UniProtKB-EC"/>
</dbReference>
<comment type="similarity">
    <text evidence="3">Belongs to the class-III pyridoxal-phosphate-dependent aminotransferase family. HemL subfamily.</text>
</comment>
<dbReference type="Proteomes" id="UP001165306">
    <property type="component" value="Unassembled WGS sequence"/>
</dbReference>
<keyword evidence="11" id="KW-0808">Transferase</keyword>
<comment type="caution">
    <text evidence="11">The sequence shown here is derived from an EMBL/GenBank/DDBJ whole genome shotgun (WGS) entry which is preliminary data.</text>
</comment>
<keyword evidence="7" id="KW-0413">Isomerase</keyword>
<reference evidence="11" key="1">
    <citation type="submission" date="2022-06" db="EMBL/GenBank/DDBJ databases">
        <title>CFH 74404 Thermomicrobiaceae sp.</title>
        <authorList>
            <person name="Ming H."/>
            <person name="Li W.-J."/>
            <person name="Zhao Z."/>
        </authorList>
    </citation>
    <scope>NUCLEOTIDE SEQUENCE</scope>
    <source>
        <strain evidence="11">CFH 74404</strain>
    </source>
</reference>
<proteinExistence type="inferred from homology"/>
<dbReference type="PROSITE" id="PS00600">
    <property type="entry name" value="AA_TRANSFER_CLASS_3"/>
    <property type="match status" value="1"/>
</dbReference>
<evidence type="ECO:0000256" key="3">
    <source>
        <dbReference type="ARBA" id="ARBA00008981"/>
    </source>
</evidence>
<dbReference type="InterPro" id="IPR005814">
    <property type="entry name" value="Aminotrans_3"/>
</dbReference>
<dbReference type="InterPro" id="IPR049704">
    <property type="entry name" value="Aminotrans_3_PPA_site"/>
</dbReference>
<protein>
    <recommendedName>
        <fullName evidence="5">Glutamate-1-semialdehyde 2,1-aminomutase</fullName>
        <ecNumber evidence="4">5.4.3.8</ecNumber>
    </recommendedName>
    <alternativeName>
        <fullName evidence="9">Glutamate-1-semialdehyde aminotransferase</fullName>
    </alternativeName>
</protein>
<evidence type="ECO:0000313" key="11">
    <source>
        <dbReference type="EMBL" id="MCM8749206.1"/>
    </source>
</evidence>
<sequence length="433" mass="46758">MTTVTRSSAHQAWLARARSALGGAVTSFKPPDELAIVISHGLGSRVYDVDGREYIDYVMGSGPLIIGHAHPAVVEAVSRQAALGSTFYWLTVPAIELAEKIIEAAPCAEQVKFVSSGSEATFHALRIARAYTGKQKILKFEGGFHGVNDYAMMSAMASEPTPYPQPIPDSDGIPPQIAETVLVSRWNDVELTRRLIEEHAHELAAVICEPLQRALVPAPGFLQELRRLTEQHGVLLIFDEIVTGFRLAYGGAQERYGVVPDLATYGKAVSGGYPLAAIAGKAEIMAVTDPSRRGRGEPVAHLSGTLNGNPVAAAAGLATLEVLRQPGVYEQLYRTTELLKSGLRELAAERGIAVQVLGEGPLFQVLFGEQEPKDHPGVLATDRTRARRFGLACLERGLFVNPGEKFYVSLAHSTEDVERTLDVFEAALDSVRD</sequence>
<dbReference type="PANTHER" id="PTHR43713:SF3">
    <property type="entry name" value="GLUTAMATE-1-SEMIALDEHYDE 2,1-AMINOMUTASE 1, CHLOROPLASTIC-RELATED"/>
    <property type="match status" value="1"/>
</dbReference>
<evidence type="ECO:0000313" key="12">
    <source>
        <dbReference type="Proteomes" id="UP001165306"/>
    </source>
</evidence>
<dbReference type="Gene3D" id="3.90.1150.10">
    <property type="entry name" value="Aspartate Aminotransferase, domain 1"/>
    <property type="match status" value="1"/>
</dbReference>
<evidence type="ECO:0000256" key="6">
    <source>
        <dbReference type="ARBA" id="ARBA00022898"/>
    </source>
</evidence>
<dbReference type="RefSeq" id="WP_284056988.1">
    <property type="nucleotide sequence ID" value="NZ_JAMSLR010000005.1"/>
</dbReference>
<dbReference type="EMBL" id="JAMSLR010000005">
    <property type="protein sequence ID" value="MCM8749206.1"/>
    <property type="molecule type" value="Genomic_DNA"/>
</dbReference>
<keyword evidence="11" id="KW-0032">Aminotransferase</keyword>
<evidence type="ECO:0000256" key="8">
    <source>
        <dbReference type="ARBA" id="ARBA00023244"/>
    </source>
</evidence>
<evidence type="ECO:0000256" key="4">
    <source>
        <dbReference type="ARBA" id="ARBA00012143"/>
    </source>
</evidence>
<evidence type="ECO:0000256" key="10">
    <source>
        <dbReference type="RuleBase" id="RU003560"/>
    </source>
</evidence>
<organism evidence="11 12">
    <name type="scientific">Thermalbibacter longus</name>
    <dbReference type="NCBI Taxonomy" id="2951981"/>
    <lineage>
        <taxon>Bacteria</taxon>
        <taxon>Pseudomonadati</taxon>
        <taxon>Thermomicrobiota</taxon>
        <taxon>Thermomicrobia</taxon>
        <taxon>Thermomicrobiales</taxon>
        <taxon>Thermomicrobiaceae</taxon>
        <taxon>Thermalbibacter</taxon>
    </lineage>
</organism>
<dbReference type="EC" id="5.4.3.8" evidence="4"/>
<dbReference type="Gene3D" id="3.40.640.10">
    <property type="entry name" value="Type I PLP-dependent aspartate aminotransferase-like (Major domain)"/>
    <property type="match status" value="1"/>
</dbReference>
<comment type="pathway">
    <text evidence="2">Porphyrin-containing compound metabolism; protoporphyrin-IX biosynthesis; 5-aminolevulinate from L-glutamyl-tRNA(Glu): step 2/2.</text>
</comment>
<dbReference type="FunFam" id="3.40.640.10:FF:000021">
    <property type="entry name" value="Glutamate-1-semialdehyde 2,1-aminomutase"/>
    <property type="match status" value="1"/>
</dbReference>
<dbReference type="Pfam" id="PF00202">
    <property type="entry name" value="Aminotran_3"/>
    <property type="match status" value="1"/>
</dbReference>
<evidence type="ECO:0000256" key="7">
    <source>
        <dbReference type="ARBA" id="ARBA00023235"/>
    </source>
</evidence>
<evidence type="ECO:0000256" key="1">
    <source>
        <dbReference type="ARBA" id="ARBA00001933"/>
    </source>
</evidence>
<dbReference type="GO" id="GO:0008483">
    <property type="term" value="F:transaminase activity"/>
    <property type="evidence" value="ECO:0007669"/>
    <property type="project" value="UniProtKB-KW"/>
</dbReference>
<dbReference type="GO" id="GO:0006779">
    <property type="term" value="P:porphyrin-containing compound biosynthetic process"/>
    <property type="evidence" value="ECO:0007669"/>
    <property type="project" value="UniProtKB-KW"/>
</dbReference>
<evidence type="ECO:0000256" key="5">
    <source>
        <dbReference type="ARBA" id="ARBA00015416"/>
    </source>
</evidence>
<dbReference type="InterPro" id="IPR015421">
    <property type="entry name" value="PyrdxlP-dep_Trfase_major"/>
</dbReference>
<evidence type="ECO:0000256" key="9">
    <source>
        <dbReference type="ARBA" id="ARBA00031365"/>
    </source>
</evidence>
<accession>A0AA42B9Y2</accession>
<dbReference type="SUPFAM" id="SSF53383">
    <property type="entry name" value="PLP-dependent transferases"/>
    <property type="match status" value="1"/>
</dbReference>
<keyword evidence="6 10" id="KW-0663">Pyridoxal phosphate</keyword>